<sequence>MAGLNNATNHSIILEPPHISLNVIFAEIGYASIFLLSLLGNILICSILIWKKKFRSSNNVCILNLAIADLMVTLTIPVIMVLLLTRTFIFGPIVCKLIYLLQTCGFYASWLTLLIIAFDRYRSLNLTLTNGIPKKYLIAAISSIWILSTLSAIPPLIFLKVTTSRNGQQCRQVWPTRQLQKIYVICSSTLFVFLPFLLICIIHIYIGIKLTRMGSRLSNSSIHHYKHKVIITMSITSAVFLVCCFPYQLLSLLITSVPTFYKVKFLVTFVLEATIWMTFAHCMCNPVIYVITSTQMRQDITDAFKACHRYHHRPRWSSKGKTSQTPAINDSPTARKALSNPSNRI</sequence>
<evidence type="ECO:0000313" key="13">
    <source>
        <dbReference type="Proteomes" id="UP000009022"/>
    </source>
</evidence>
<keyword evidence="2 8" id="KW-0812">Transmembrane</keyword>
<feature type="domain" description="G-protein coupled receptors family 1 profile" evidence="11">
    <location>
        <begin position="40"/>
        <end position="289"/>
    </location>
</feature>
<evidence type="ECO:0000256" key="2">
    <source>
        <dbReference type="ARBA" id="ARBA00022692"/>
    </source>
</evidence>
<proteinExistence type="inferred from homology"/>
<dbReference type="InterPro" id="IPR017452">
    <property type="entry name" value="GPCR_Rhodpsn_7TM"/>
</dbReference>
<dbReference type="RefSeq" id="XP_002113791.1">
    <property type="nucleotide sequence ID" value="XM_002113755.1"/>
</dbReference>
<keyword evidence="5 10" id="KW-0472">Membrane</keyword>
<feature type="transmembrane region" description="Helical" evidence="10">
    <location>
        <begin position="62"/>
        <end position="85"/>
    </location>
</feature>
<evidence type="ECO:0000256" key="4">
    <source>
        <dbReference type="ARBA" id="ARBA00023040"/>
    </source>
</evidence>
<evidence type="ECO:0000256" key="6">
    <source>
        <dbReference type="ARBA" id="ARBA00023170"/>
    </source>
</evidence>
<dbReference type="GO" id="GO:0007218">
    <property type="term" value="P:neuropeptide signaling pathway"/>
    <property type="evidence" value="ECO:0000318"/>
    <property type="project" value="GO_Central"/>
</dbReference>
<dbReference type="PANTHER" id="PTHR24238">
    <property type="entry name" value="G-PROTEIN COUPLED RECEPTOR"/>
    <property type="match status" value="1"/>
</dbReference>
<dbReference type="SUPFAM" id="SSF81321">
    <property type="entry name" value="Family A G protein-coupled receptor-like"/>
    <property type="match status" value="1"/>
</dbReference>
<dbReference type="GeneID" id="6754637"/>
<protein>
    <recommendedName>
        <fullName evidence="11">G-protein coupled receptors family 1 profile domain-containing protein</fullName>
    </recommendedName>
</protein>
<dbReference type="HOGENOM" id="CLU_009579_6_1_1"/>
<name>B3RZU0_TRIAD</name>
<evidence type="ECO:0000256" key="8">
    <source>
        <dbReference type="RuleBase" id="RU000688"/>
    </source>
</evidence>
<comment type="subcellular location">
    <subcellularLocation>
        <location evidence="1">Membrane</location>
        <topology evidence="1">Multi-pass membrane protein</topology>
    </subcellularLocation>
</comment>
<dbReference type="CDD" id="cd00637">
    <property type="entry name" value="7tm_classA_rhodopsin-like"/>
    <property type="match status" value="1"/>
</dbReference>
<dbReference type="Gene3D" id="1.20.1070.10">
    <property type="entry name" value="Rhodopsin 7-helix transmembrane proteins"/>
    <property type="match status" value="1"/>
</dbReference>
<evidence type="ECO:0000256" key="1">
    <source>
        <dbReference type="ARBA" id="ARBA00004141"/>
    </source>
</evidence>
<feature type="transmembrane region" description="Helical" evidence="10">
    <location>
        <begin position="229"/>
        <end position="249"/>
    </location>
</feature>
<feature type="transmembrane region" description="Helical" evidence="10">
    <location>
        <begin position="269"/>
        <end position="291"/>
    </location>
</feature>
<evidence type="ECO:0000256" key="5">
    <source>
        <dbReference type="ARBA" id="ARBA00023136"/>
    </source>
</evidence>
<evidence type="ECO:0000256" key="7">
    <source>
        <dbReference type="ARBA" id="ARBA00023224"/>
    </source>
</evidence>
<dbReference type="KEGG" id="tad:TRIADDRAFT_57576"/>
<dbReference type="Pfam" id="PF00001">
    <property type="entry name" value="7tm_1"/>
    <property type="match status" value="1"/>
</dbReference>
<evidence type="ECO:0000313" key="12">
    <source>
        <dbReference type="EMBL" id="EDV24265.1"/>
    </source>
</evidence>
<keyword evidence="3 10" id="KW-1133">Transmembrane helix</keyword>
<dbReference type="PANTHER" id="PTHR24238:SF57">
    <property type="entry name" value="G-PROTEIN COUPLED RECEPTOR 83"/>
    <property type="match status" value="1"/>
</dbReference>
<keyword evidence="6 8" id="KW-0675">Receptor</keyword>
<evidence type="ECO:0000256" key="9">
    <source>
        <dbReference type="SAM" id="MobiDB-lite"/>
    </source>
</evidence>
<dbReference type="GO" id="GO:0008188">
    <property type="term" value="F:neuropeptide receptor activity"/>
    <property type="evidence" value="ECO:0000318"/>
    <property type="project" value="GO_Central"/>
</dbReference>
<keyword evidence="13" id="KW-1185">Reference proteome</keyword>
<evidence type="ECO:0000256" key="3">
    <source>
        <dbReference type="ARBA" id="ARBA00022989"/>
    </source>
</evidence>
<dbReference type="eggNOG" id="KOG3656">
    <property type="taxonomic scope" value="Eukaryota"/>
</dbReference>
<dbReference type="PROSITE" id="PS50262">
    <property type="entry name" value="G_PROTEIN_RECEP_F1_2"/>
    <property type="match status" value="1"/>
</dbReference>
<comment type="similarity">
    <text evidence="8">Belongs to the G-protein coupled receptor 1 family.</text>
</comment>
<dbReference type="EMBL" id="DS985246">
    <property type="protein sequence ID" value="EDV24265.1"/>
    <property type="molecule type" value="Genomic_DNA"/>
</dbReference>
<feature type="region of interest" description="Disordered" evidence="9">
    <location>
        <begin position="315"/>
        <end position="345"/>
    </location>
</feature>
<feature type="transmembrane region" description="Helical" evidence="10">
    <location>
        <begin position="182"/>
        <end position="208"/>
    </location>
</feature>
<dbReference type="AlphaFoldDB" id="B3RZU0"/>
<dbReference type="InParanoid" id="B3RZU0"/>
<dbReference type="PROSITE" id="PS00237">
    <property type="entry name" value="G_PROTEIN_RECEP_F1_1"/>
    <property type="match status" value="1"/>
</dbReference>
<feature type="transmembrane region" description="Helical" evidence="10">
    <location>
        <begin position="136"/>
        <end position="158"/>
    </location>
</feature>
<gene>
    <name evidence="12" type="ORF">TRIADDRAFT_57576</name>
</gene>
<feature type="transmembrane region" description="Helical" evidence="10">
    <location>
        <begin position="28"/>
        <end position="50"/>
    </location>
</feature>
<dbReference type="PRINTS" id="PR00237">
    <property type="entry name" value="GPCRRHODOPSN"/>
</dbReference>
<dbReference type="GO" id="GO:0005886">
    <property type="term" value="C:plasma membrane"/>
    <property type="evidence" value="ECO:0000318"/>
    <property type="project" value="GO_Central"/>
</dbReference>
<keyword evidence="7 8" id="KW-0807">Transducer</keyword>
<accession>B3RZU0</accession>
<feature type="compositionally biased region" description="Polar residues" evidence="9">
    <location>
        <begin position="319"/>
        <end position="332"/>
    </location>
</feature>
<dbReference type="STRING" id="10228.B3RZU0"/>
<dbReference type="InterPro" id="IPR000276">
    <property type="entry name" value="GPCR_Rhodpsn"/>
</dbReference>
<reference evidence="12 13" key="1">
    <citation type="journal article" date="2008" name="Nature">
        <title>The Trichoplax genome and the nature of placozoans.</title>
        <authorList>
            <person name="Srivastava M."/>
            <person name="Begovic E."/>
            <person name="Chapman J."/>
            <person name="Putnam N.H."/>
            <person name="Hellsten U."/>
            <person name="Kawashima T."/>
            <person name="Kuo A."/>
            <person name="Mitros T."/>
            <person name="Salamov A."/>
            <person name="Carpenter M.L."/>
            <person name="Signorovitch A.Y."/>
            <person name="Moreno M.A."/>
            <person name="Kamm K."/>
            <person name="Grimwood J."/>
            <person name="Schmutz J."/>
            <person name="Shapiro H."/>
            <person name="Grigoriev I.V."/>
            <person name="Buss L.W."/>
            <person name="Schierwater B."/>
            <person name="Dellaporta S.L."/>
            <person name="Rokhsar D.S."/>
        </authorList>
    </citation>
    <scope>NUCLEOTIDE SEQUENCE [LARGE SCALE GENOMIC DNA]</scope>
    <source>
        <strain evidence="12 13">Grell-BS-1999</strain>
    </source>
</reference>
<dbReference type="Proteomes" id="UP000009022">
    <property type="component" value="Unassembled WGS sequence"/>
</dbReference>
<dbReference type="CTD" id="6754637"/>
<dbReference type="PhylomeDB" id="B3RZU0"/>
<evidence type="ECO:0000256" key="10">
    <source>
        <dbReference type="SAM" id="Phobius"/>
    </source>
</evidence>
<organism evidence="12 13">
    <name type="scientific">Trichoplax adhaerens</name>
    <name type="common">Trichoplax reptans</name>
    <dbReference type="NCBI Taxonomy" id="10228"/>
    <lineage>
        <taxon>Eukaryota</taxon>
        <taxon>Metazoa</taxon>
        <taxon>Placozoa</taxon>
        <taxon>Uniplacotomia</taxon>
        <taxon>Trichoplacea</taxon>
        <taxon>Trichoplacidae</taxon>
        <taxon>Trichoplax</taxon>
    </lineage>
</organism>
<keyword evidence="4 8" id="KW-0297">G-protein coupled receptor</keyword>
<evidence type="ECO:0000259" key="11">
    <source>
        <dbReference type="PROSITE" id="PS50262"/>
    </source>
</evidence>
<dbReference type="OrthoDB" id="5963140at2759"/>
<feature type="transmembrane region" description="Helical" evidence="10">
    <location>
        <begin position="97"/>
        <end position="116"/>
    </location>
</feature>